<sequence>MLIKEKAFPEMEANPRMRTGLRRAWLVWMMRGRTTTRWSRGKPPLLSPISTTMGPWCRREGWLAQVMRTGFMLGWTAVTQQVRPCAGRLHGVHWRWISWIPMAIRFR</sequence>
<proteinExistence type="predicted"/>
<reference evidence="1 2" key="1">
    <citation type="journal article" date="2011" name="Mol. Biol. Evol.">
        <title>Comparative genomic analysis of fruiting body formation in Myxococcales.</title>
        <authorList>
            <person name="Huntley S."/>
            <person name="Hamann N."/>
            <person name="Wegener-Feldbrugge S."/>
            <person name="Treuner-Lange A."/>
            <person name="Kube M."/>
            <person name="Reinhardt R."/>
            <person name="Klages S."/>
            <person name="Muller R."/>
            <person name="Ronning C.M."/>
            <person name="Nierman W.C."/>
            <person name="Sogaard-Andersen L."/>
        </authorList>
    </citation>
    <scope>NUCLEOTIDE SEQUENCE [LARGE SCALE GENOMIC DNA]</scope>
    <source>
        <strain evidence="1 2">DW4/3-1</strain>
    </source>
</reference>
<evidence type="ECO:0000313" key="1">
    <source>
        <dbReference type="EMBL" id="ADO74329.1"/>
    </source>
</evidence>
<name>E3FN41_STIAD</name>
<evidence type="ECO:0000313" key="2">
    <source>
        <dbReference type="Proteomes" id="UP000001351"/>
    </source>
</evidence>
<dbReference type="EMBL" id="CP002271">
    <property type="protein sequence ID" value="ADO74329.1"/>
    <property type="molecule type" value="Genomic_DNA"/>
</dbReference>
<dbReference type="STRING" id="378806.STAUR_6572"/>
<keyword evidence="2" id="KW-1185">Reference proteome</keyword>
<dbReference type="HOGENOM" id="CLU_2208459_0_0_7"/>
<dbReference type="KEGG" id="sur:STAUR_6572"/>
<protein>
    <submittedName>
        <fullName evidence="1">Uncharacterized protein</fullName>
    </submittedName>
</protein>
<dbReference type="Proteomes" id="UP000001351">
    <property type="component" value="Chromosome"/>
</dbReference>
<dbReference type="AlphaFoldDB" id="E3FN41"/>
<accession>E3FN41</accession>
<gene>
    <name evidence="1" type="ordered locus">STAUR_6572</name>
</gene>
<organism evidence="1 2">
    <name type="scientific">Stigmatella aurantiaca (strain DW4/3-1)</name>
    <dbReference type="NCBI Taxonomy" id="378806"/>
    <lineage>
        <taxon>Bacteria</taxon>
        <taxon>Pseudomonadati</taxon>
        <taxon>Myxococcota</taxon>
        <taxon>Myxococcia</taxon>
        <taxon>Myxococcales</taxon>
        <taxon>Cystobacterineae</taxon>
        <taxon>Archangiaceae</taxon>
        <taxon>Stigmatella</taxon>
    </lineage>
</organism>